<keyword evidence="4" id="KW-1185">Reference proteome</keyword>
<dbReference type="EMBL" id="MDDG01000002">
    <property type="protein sequence ID" value="OQE44441.1"/>
    <property type="molecule type" value="Genomic_DNA"/>
</dbReference>
<comment type="caution">
    <text evidence="3">The sequence shown here is derived from an EMBL/GenBank/DDBJ whole genome shotgun (WGS) entry which is preliminary data.</text>
</comment>
<evidence type="ECO:0000259" key="2">
    <source>
        <dbReference type="Pfam" id="PF21666"/>
    </source>
</evidence>
<proteinExistence type="predicted"/>
<dbReference type="Pfam" id="PF21666">
    <property type="entry name" value="DUF4246_N"/>
    <property type="match status" value="1"/>
</dbReference>
<dbReference type="PANTHER" id="PTHR33119">
    <property type="entry name" value="IFI3P"/>
    <property type="match status" value="1"/>
</dbReference>
<protein>
    <submittedName>
        <fullName evidence="3">Uncharacterized protein</fullName>
    </submittedName>
</protein>
<dbReference type="AlphaFoldDB" id="A0A1V6V1A0"/>
<dbReference type="InterPro" id="IPR049192">
    <property type="entry name" value="DUF4246_C"/>
</dbReference>
<sequence length="616" mass="70609">MSKMQWRSLSRPGRRLIHNVASTTNGKFQMPGFNMPLNSLPDPNVSDGFCSELLGFPNALDPTHTEIMYDIVTHREILMMRVMNNITDKINWDKKVFDKHITSKWRNEITESGQDVTPKMMDWIIKELQWKAGMFQETGHVTVFDVGVVKSDNAISSELQQELKQAAALFENVPETQKDYHPGSDQKVVNLVHPSLFPVVYGRTRVLPDQVIGVDDCLSSMGQGTLIPTPSEEESLGEAASERSFTIHDRIQPKFSRKFQWLPCDVDIKNSRCEILSYINNAHPVQHRGLYDVVEKVIARTIPLWDKSLSNKSRHQRISYGEVEYDDSVEPEPIYPQDADENFDEDEYFDQHEKWESSRPIRLPEPTEFEICEHENSNFINLSGQFGHEGLQVILKLANIELTPERPDYGGGNWHIEGQLNERICATAIYYYDNHNITESSLSFRQRGADLEDMKYEQDRHEFLQDVYGLATDGTWNGAEITQEVGSVVCQEGRLLTFPNSVQHRVSPFSLADRSRSGHRKILALFLIDPYRRVISSANVPPQREDWAPKNLKDLNSVYSQIPTTSPDIPGQDVPSPMMSMKEAEAYRLELMEERSVRAVEHNNVFEDGSFFLCEH</sequence>
<accession>A0A1V6V1A0</accession>
<name>A0A1V6V1A0_9EURO</name>
<dbReference type="InterPro" id="IPR025340">
    <property type="entry name" value="DUF4246"/>
</dbReference>
<dbReference type="Proteomes" id="UP000191500">
    <property type="component" value="Unassembled WGS sequence"/>
</dbReference>
<gene>
    <name evidence="3" type="ORF">PENCOP_c002G08786</name>
</gene>
<evidence type="ECO:0000313" key="3">
    <source>
        <dbReference type="EMBL" id="OQE44441.1"/>
    </source>
</evidence>
<dbReference type="STRING" id="36646.A0A1V6V1A0"/>
<feature type="domain" description="DUF4246" evidence="2">
    <location>
        <begin position="30"/>
        <end position="108"/>
    </location>
</feature>
<feature type="domain" description="DUF4246" evidence="1">
    <location>
        <begin position="119"/>
        <end position="549"/>
    </location>
</feature>
<reference evidence="4" key="1">
    <citation type="journal article" date="2017" name="Nat. Microbiol.">
        <title>Global analysis of biosynthetic gene clusters reveals vast potential of secondary metabolite production in Penicillium species.</title>
        <authorList>
            <person name="Nielsen J.C."/>
            <person name="Grijseels S."/>
            <person name="Prigent S."/>
            <person name="Ji B."/>
            <person name="Dainat J."/>
            <person name="Nielsen K.F."/>
            <person name="Frisvad J.C."/>
            <person name="Workman M."/>
            <person name="Nielsen J."/>
        </authorList>
    </citation>
    <scope>NUCLEOTIDE SEQUENCE [LARGE SCALE GENOMIC DNA]</scope>
    <source>
        <strain evidence="4">IBT 31321</strain>
    </source>
</reference>
<evidence type="ECO:0000313" key="4">
    <source>
        <dbReference type="Proteomes" id="UP000191500"/>
    </source>
</evidence>
<dbReference type="Pfam" id="PF14033">
    <property type="entry name" value="DUF4246"/>
    <property type="match status" value="1"/>
</dbReference>
<evidence type="ECO:0000259" key="1">
    <source>
        <dbReference type="Pfam" id="PF14033"/>
    </source>
</evidence>
<dbReference type="PANTHER" id="PTHR33119:SF1">
    <property type="entry name" value="FE2OG DIOXYGENASE DOMAIN-CONTAINING PROTEIN"/>
    <property type="match status" value="1"/>
</dbReference>
<dbReference type="InterPro" id="IPR049207">
    <property type="entry name" value="DUF4246_N"/>
</dbReference>
<organism evidence="3 4">
    <name type="scientific">Penicillium coprophilum</name>
    <dbReference type="NCBI Taxonomy" id="36646"/>
    <lineage>
        <taxon>Eukaryota</taxon>
        <taxon>Fungi</taxon>
        <taxon>Dikarya</taxon>
        <taxon>Ascomycota</taxon>
        <taxon>Pezizomycotina</taxon>
        <taxon>Eurotiomycetes</taxon>
        <taxon>Eurotiomycetidae</taxon>
        <taxon>Eurotiales</taxon>
        <taxon>Aspergillaceae</taxon>
        <taxon>Penicillium</taxon>
    </lineage>
</organism>